<organism evidence="2 3">
    <name type="scientific">Notoacmeibacter marinus</name>
    <dbReference type="NCBI Taxonomy" id="1876515"/>
    <lineage>
        <taxon>Bacteria</taxon>
        <taxon>Pseudomonadati</taxon>
        <taxon>Pseudomonadota</taxon>
        <taxon>Alphaproteobacteria</taxon>
        <taxon>Hyphomicrobiales</taxon>
        <taxon>Notoacmeibacteraceae</taxon>
        <taxon>Notoacmeibacter</taxon>
    </lineage>
</organism>
<gene>
    <name evidence="2" type="ORF">B7H23_00520</name>
</gene>
<accession>A0A231V492</accession>
<dbReference type="OrthoDB" id="7843623at2"/>
<reference evidence="3" key="1">
    <citation type="journal article" date="2017" name="Int. J. Syst. Evol. Microbiol.">
        <title>Notoacmeibacter marinus gen. nov., sp. nov., isolated from the gut of a limpet and proposal of Notoacmeibacteraceae fam. nov. in the order Rhizobiales of the class Alphaproteobacteria.</title>
        <authorList>
            <person name="Huang Z."/>
            <person name="Guo F."/>
            <person name="Lai Q."/>
        </authorList>
    </citation>
    <scope>NUCLEOTIDE SEQUENCE [LARGE SCALE GENOMIC DNA]</scope>
    <source>
        <strain evidence="3">XMTR2A4</strain>
    </source>
</reference>
<keyword evidence="1" id="KW-1133">Transmembrane helix</keyword>
<sequence>MLRTGGYPVRKTSLSQNGYVIFLRLLAVIGMAWGIGYWLRLIGWHEAPDWRFDTMSVSWRVAACTLAVLYPFAASGLWMLASWGAVLWFCAAAMELAMYLFFPDTFGARPLIVALHVLIALLYAAWRLYLAHEARTTRAGEVEQS</sequence>
<feature type="transmembrane region" description="Helical" evidence="1">
    <location>
        <begin position="59"/>
        <end position="78"/>
    </location>
</feature>
<evidence type="ECO:0000313" key="3">
    <source>
        <dbReference type="Proteomes" id="UP000215405"/>
    </source>
</evidence>
<evidence type="ECO:0008006" key="4">
    <source>
        <dbReference type="Google" id="ProtNLM"/>
    </source>
</evidence>
<feature type="transmembrane region" description="Helical" evidence="1">
    <location>
        <begin position="85"/>
        <end position="102"/>
    </location>
</feature>
<dbReference type="Proteomes" id="UP000215405">
    <property type="component" value="Unassembled WGS sequence"/>
</dbReference>
<comment type="caution">
    <text evidence="2">The sequence shown here is derived from an EMBL/GenBank/DDBJ whole genome shotgun (WGS) entry which is preliminary data.</text>
</comment>
<evidence type="ECO:0000313" key="2">
    <source>
        <dbReference type="EMBL" id="OXT02831.1"/>
    </source>
</evidence>
<dbReference type="AlphaFoldDB" id="A0A231V492"/>
<keyword evidence="1" id="KW-0812">Transmembrane</keyword>
<feature type="transmembrane region" description="Helical" evidence="1">
    <location>
        <begin position="21"/>
        <end position="39"/>
    </location>
</feature>
<keyword evidence="1" id="KW-0472">Membrane</keyword>
<proteinExistence type="predicted"/>
<feature type="transmembrane region" description="Helical" evidence="1">
    <location>
        <begin position="108"/>
        <end position="129"/>
    </location>
</feature>
<dbReference type="InterPro" id="IPR046161">
    <property type="entry name" value="DUF6163"/>
</dbReference>
<keyword evidence="3" id="KW-1185">Reference proteome</keyword>
<dbReference type="Pfam" id="PF19660">
    <property type="entry name" value="DUF6163"/>
    <property type="match status" value="1"/>
</dbReference>
<protein>
    <recommendedName>
        <fullName evidence="4">DUF2069 domain-containing protein</fullName>
    </recommendedName>
</protein>
<dbReference type="EMBL" id="NBYO01000001">
    <property type="protein sequence ID" value="OXT02831.1"/>
    <property type="molecule type" value="Genomic_DNA"/>
</dbReference>
<name>A0A231V492_9HYPH</name>
<evidence type="ECO:0000256" key="1">
    <source>
        <dbReference type="SAM" id="Phobius"/>
    </source>
</evidence>